<dbReference type="EMBL" id="FNJK01000001">
    <property type="protein sequence ID" value="SDO51011.1"/>
    <property type="molecule type" value="Genomic_DNA"/>
</dbReference>
<dbReference type="OrthoDB" id="9776853at2"/>
<name>A0A1H0K5P6_STREI</name>
<feature type="domain" description="AB hydrolase-1" evidence="1">
    <location>
        <begin position="15"/>
        <end position="163"/>
    </location>
</feature>
<evidence type="ECO:0000259" key="1">
    <source>
        <dbReference type="Pfam" id="PF12697"/>
    </source>
</evidence>
<dbReference type="Pfam" id="PF12697">
    <property type="entry name" value="Abhydrolase_6"/>
    <property type="match status" value="1"/>
</dbReference>
<proteinExistence type="predicted"/>
<dbReference type="SUPFAM" id="SSF53474">
    <property type="entry name" value="alpha/beta-Hydrolases"/>
    <property type="match status" value="1"/>
</dbReference>
<dbReference type="Gene3D" id="3.40.50.1820">
    <property type="entry name" value="alpha/beta hydrolase"/>
    <property type="match status" value="1"/>
</dbReference>
<accession>A0A1H0K5P6</accession>
<dbReference type="RefSeq" id="WP_074481539.1">
    <property type="nucleotide sequence ID" value="NZ_FNJK01000001.1"/>
</dbReference>
<protein>
    <submittedName>
        <fullName evidence="2">Pimeloyl-ACP methyl ester carboxylesterase</fullName>
    </submittedName>
</protein>
<gene>
    <name evidence="2" type="ORF">SAMN05216347_101257</name>
</gene>
<dbReference type="InterPro" id="IPR000073">
    <property type="entry name" value="AB_hydrolase_1"/>
</dbReference>
<dbReference type="InterPro" id="IPR029058">
    <property type="entry name" value="AB_hydrolase_fold"/>
</dbReference>
<dbReference type="Proteomes" id="UP000183816">
    <property type="component" value="Unassembled WGS sequence"/>
</dbReference>
<dbReference type="AlphaFoldDB" id="A0A1H0K5P6"/>
<reference evidence="2 3" key="1">
    <citation type="submission" date="2016-10" db="EMBL/GenBank/DDBJ databases">
        <authorList>
            <person name="de Groot N.N."/>
        </authorList>
    </citation>
    <scope>NUCLEOTIDE SEQUENCE [LARGE SCALE GENOMIC DNA]</scope>
    <source>
        <strain evidence="2 3">Sb04</strain>
    </source>
</reference>
<sequence length="256" mass="29002">MKFVEVGQENQDVIMLLHGGGLSWWQYQIQMDLLGKNYHVVVPILDGHAGSDRDFTSIEENAASLIDFINLEYGGSILLIAGLSLGGQILLEMLAKQPTICKQAIIESAAIIPDKLTASVVAPLFSMSFPLIKKKWFAKMQFRYLGIRADLFEHYYEDTVKLSKQNLIAFTKASSLYQVKKNLKNSLARVRIIVGEKETKKMHASARYLHDLLPDSRLEIKAGLAHGQYSINYPELYVKELLEEIQRSECKHTRSE</sequence>
<evidence type="ECO:0000313" key="3">
    <source>
        <dbReference type="Proteomes" id="UP000183816"/>
    </source>
</evidence>
<organism evidence="2 3">
    <name type="scientific">Streptococcus equinus</name>
    <name type="common">Streptococcus bovis</name>
    <dbReference type="NCBI Taxonomy" id="1335"/>
    <lineage>
        <taxon>Bacteria</taxon>
        <taxon>Bacillati</taxon>
        <taxon>Bacillota</taxon>
        <taxon>Bacilli</taxon>
        <taxon>Lactobacillales</taxon>
        <taxon>Streptococcaceae</taxon>
        <taxon>Streptococcus</taxon>
    </lineage>
</organism>
<evidence type="ECO:0000313" key="2">
    <source>
        <dbReference type="EMBL" id="SDO51011.1"/>
    </source>
</evidence>